<dbReference type="EMBL" id="FTPL01000002">
    <property type="protein sequence ID" value="SIT85330.1"/>
    <property type="molecule type" value="Genomic_DNA"/>
</dbReference>
<evidence type="ECO:0000313" key="2">
    <source>
        <dbReference type="Proteomes" id="UP000187550"/>
    </source>
</evidence>
<proteinExistence type="predicted"/>
<dbReference type="AlphaFoldDB" id="A0A1U7PNA5"/>
<dbReference type="OrthoDB" id="2894826at2"/>
<gene>
    <name evidence="1" type="ORF">SAMN05428946_1814</name>
</gene>
<accession>A0A1U7PNA5</accession>
<protein>
    <submittedName>
        <fullName evidence="1">Uncharacterized protein</fullName>
    </submittedName>
</protein>
<name>A0A1U7PNA5_9BACI</name>
<keyword evidence="2" id="KW-1185">Reference proteome</keyword>
<dbReference type="Proteomes" id="UP000187550">
    <property type="component" value="Unassembled WGS sequence"/>
</dbReference>
<evidence type="ECO:0000313" key="1">
    <source>
        <dbReference type="EMBL" id="SIT85330.1"/>
    </source>
</evidence>
<dbReference type="RefSeq" id="WP_076758216.1">
    <property type="nucleotide sequence ID" value="NZ_FTPL01000002.1"/>
</dbReference>
<organism evidence="1 2">
    <name type="scientific">Edaphobacillus lindanitolerans</name>
    <dbReference type="NCBI Taxonomy" id="550447"/>
    <lineage>
        <taxon>Bacteria</taxon>
        <taxon>Bacillati</taxon>
        <taxon>Bacillota</taxon>
        <taxon>Bacilli</taxon>
        <taxon>Bacillales</taxon>
        <taxon>Bacillaceae</taxon>
        <taxon>Edaphobacillus</taxon>
    </lineage>
</organism>
<sequence length="251" mass="29455">MKMSEIPGVEHFELFVKFTKAEYVDSLLDGNFYMNNINFYIELENNSKTKGVGDKWEAAHVFQFDEMYYMDSEEDKVIKLLGKGELITRFEKSREVPVYCFSKFTAKDYSLYEDTDEYMSFRLDIGDDLRKFKEFGDTAVIFPVNIGEALREAAHSKGMDSVFKEVTYNGFSDKTLGEMDEFHKGSVDMFFRKNEMFKYQREVRLALYNTFVDNHFSLETQNIKEHSIVSPIEQFLERSAILAYKNDEALD</sequence>
<reference evidence="2" key="1">
    <citation type="submission" date="2017-01" db="EMBL/GenBank/DDBJ databases">
        <authorList>
            <person name="Varghese N."/>
            <person name="Submissions S."/>
        </authorList>
    </citation>
    <scope>NUCLEOTIDE SEQUENCE [LARGE SCALE GENOMIC DNA]</scope>
    <source>
        <strain evidence="2">MNA4</strain>
    </source>
</reference>